<dbReference type="Gene3D" id="3.40.630.30">
    <property type="match status" value="1"/>
</dbReference>
<evidence type="ECO:0000313" key="2">
    <source>
        <dbReference type="EMBL" id="ABM62312.1"/>
    </source>
</evidence>
<dbReference type="eggNOG" id="COG1247">
    <property type="taxonomic scope" value="Bacteria"/>
</dbReference>
<accession>A1WXA0</accession>
<dbReference type="InterPro" id="IPR016181">
    <property type="entry name" value="Acyl_CoA_acyltransferase"/>
</dbReference>
<protein>
    <recommendedName>
        <fullName evidence="4">N-acetyltransferase domain-containing protein</fullName>
    </recommendedName>
</protein>
<keyword evidence="3" id="KW-1185">Reference proteome</keyword>
<sequence>MEAIDALLRRLRTGCGCPRYYLLAQPVTDAPLLPQHHQGRQAIRQLFPGDPELEQLPRTREQIAERFASGGICLAAFRPRGDEVLGFIWLLFGPYREPEHRCVLRPPNNPPCALDVDVYVQPGSRGSLVFAQLWQAANQTLASRQIQWSLSRISAFNLPSLGAHQRLGARIVGTLQYVQIGPLELLFSNRPPFFSWSRPKGTAPAITVHPPTTPADRRPRTALYAVAHSGHGLDRGDPPARPRGDPCARRRPAASDPDRPDQHPERVTDRAPQRIRR</sequence>
<evidence type="ECO:0000313" key="3">
    <source>
        <dbReference type="Proteomes" id="UP000000647"/>
    </source>
</evidence>
<proteinExistence type="predicted"/>
<feature type="region of interest" description="Disordered" evidence="1">
    <location>
        <begin position="229"/>
        <end position="277"/>
    </location>
</feature>
<feature type="compositionally biased region" description="Basic and acidic residues" evidence="1">
    <location>
        <begin position="231"/>
        <end position="248"/>
    </location>
</feature>
<name>A1WXA0_HALHL</name>
<dbReference type="KEGG" id="hha:Hhal_1545"/>
<gene>
    <name evidence="2" type="ordered locus">Hhal_1545</name>
</gene>
<organism evidence="2 3">
    <name type="scientific">Halorhodospira halophila (strain DSM 244 / SL1)</name>
    <name type="common">Ectothiorhodospira halophila (strain DSM 244 / SL1)</name>
    <dbReference type="NCBI Taxonomy" id="349124"/>
    <lineage>
        <taxon>Bacteria</taxon>
        <taxon>Pseudomonadati</taxon>
        <taxon>Pseudomonadota</taxon>
        <taxon>Gammaproteobacteria</taxon>
        <taxon>Chromatiales</taxon>
        <taxon>Ectothiorhodospiraceae</taxon>
        <taxon>Halorhodospira</taxon>
    </lineage>
</organism>
<dbReference type="Proteomes" id="UP000000647">
    <property type="component" value="Chromosome"/>
</dbReference>
<dbReference type="HOGENOM" id="CLU_087563_0_0_6"/>
<dbReference type="SUPFAM" id="SSF55729">
    <property type="entry name" value="Acyl-CoA N-acyltransferases (Nat)"/>
    <property type="match status" value="1"/>
</dbReference>
<evidence type="ECO:0008006" key="4">
    <source>
        <dbReference type="Google" id="ProtNLM"/>
    </source>
</evidence>
<feature type="compositionally biased region" description="Basic and acidic residues" evidence="1">
    <location>
        <begin position="256"/>
        <end position="277"/>
    </location>
</feature>
<dbReference type="AlphaFoldDB" id="A1WXA0"/>
<reference evidence="3" key="1">
    <citation type="submission" date="2006-12" db="EMBL/GenBank/DDBJ databases">
        <title>Complete sequence of Halorhodospira halophila SL1.</title>
        <authorList>
            <consortium name="US DOE Joint Genome Institute"/>
            <person name="Copeland A."/>
            <person name="Lucas S."/>
            <person name="Lapidus A."/>
            <person name="Barry K."/>
            <person name="Detter J.C."/>
            <person name="Glavina del Rio T."/>
            <person name="Hammon N."/>
            <person name="Israni S."/>
            <person name="Dalin E."/>
            <person name="Tice H."/>
            <person name="Pitluck S."/>
            <person name="Saunders E."/>
            <person name="Brettin T."/>
            <person name="Bruce D."/>
            <person name="Han C."/>
            <person name="Tapia R."/>
            <person name="Schmutz J."/>
            <person name="Larimer F."/>
            <person name="Land M."/>
            <person name="Hauser L."/>
            <person name="Kyrpides N."/>
            <person name="Mikhailova N."/>
            <person name="Hoff W."/>
            <person name="Richardson P."/>
        </authorList>
    </citation>
    <scope>NUCLEOTIDE SEQUENCE [LARGE SCALE GENOMIC DNA]</scope>
    <source>
        <strain evidence="3">DSM 244 / SL1</strain>
    </source>
</reference>
<reference evidence="2 3" key="2">
    <citation type="journal article" date="2013" name="Stand. Genomic Sci.">
        <title>Complete genome sequence of Halorhodospira halophila SL1.</title>
        <authorList>
            <person name="Challacombe J.F."/>
            <person name="Majid S."/>
            <person name="Deole R."/>
            <person name="Brettin T.S."/>
            <person name="Bruce D."/>
            <person name="Delano S.F."/>
            <person name="Detter J.C."/>
            <person name="Gleasner C.D."/>
            <person name="Han C.S."/>
            <person name="Misra M."/>
            <person name="Reitenga K.G."/>
            <person name="Mikhailova N."/>
            <person name="Woyke T."/>
            <person name="Pitluck S."/>
            <person name="Nolan M."/>
            <person name="Land M.L."/>
            <person name="Saunders E."/>
            <person name="Tapia R."/>
            <person name="Lapidus A."/>
            <person name="Ivanova N."/>
            <person name="Hoff W.D."/>
        </authorList>
    </citation>
    <scope>NUCLEOTIDE SEQUENCE [LARGE SCALE GENOMIC DNA]</scope>
    <source>
        <strain evidence="3">DSM 244 / SL1</strain>
    </source>
</reference>
<dbReference type="EMBL" id="CP000544">
    <property type="protein sequence ID" value="ABM62312.1"/>
    <property type="molecule type" value="Genomic_DNA"/>
</dbReference>
<feature type="region of interest" description="Disordered" evidence="1">
    <location>
        <begin position="200"/>
        <end position="219"/>
    </location>
</feature>
<evidence type="ECO:0000256" key="1">
    <source>
        <dbReference type="SAM" id="MobiDB-lite"/>
    </source>
</evidence>